<keyword evidence="1" id="KW-0812">Transmembrane</keyword>
<dbReference type="RefSeq" id="WP_026797201.1">
    <property type="nucleotide sequence ID" value="NZ_LR812491.1"/>
</dbReference>
<proteinExistence type="predicted"/>
<reference evidence="2" key="1">
    <citation type="submission" date="2020-05" db="EMBL/GenBank/DDBJ databases">
        <authorList>
            <consortium name="Genoscope - CEA"/>
            <person name="William W."/>
        </authorList>
    </citation>
    <scope>NUCLEOTIDE SEQUENCE [LARGE SCALE GENOMIC DNA]</scope>
    <source>
        <strain evidence="2">PCC 7821</strain>
    </source>
</reference>
<gene>
    <name evidence="2" type="ORF">PLAN_150012</name>
</gene>
<name>A0A6J7ZJ56_PLARU</name>
<dbReference type="AlphaFoldDB" id="A0A6J7ZJ56"/>
<organism evidence="2 3">
    <name type="scientific">Planktothrix rubescens CCAP 1459/22</name>
    <dbReference type="NCBI Taxonomy" id="329571"/>
    <lineage>
        <taxon>Bacteria</taxon>
        <taxon>Bacillati</taxon>
        <taxon>Cyanobacteriota</taxon>
        <taxon>Cyanophyceae</taxon>
        <taxon>Oscillatoriophycideae</taxon>
        <taxon>Oscillatoriales</taxon>
        <taxon>Microcoleaceae</taxon>
        <taxon>Planktothrix</taxon>
    </lineage>
</organism>
<evidence type="ECO:0000313" key="3">
    <source>
        <dbReference type="Proteomes" id="UP000196521"/>
    </source>
</evidence>
<dbReference type="EMBL" id="CZCZ02000010">
    <property type="protein sequence ID" value="CAC5341894.1"/>
    <property type="molecule type" value="Genomic_DNA"/>
</dbReference>
<feature type="transmembrane region" description="Helical" evidence="1">
    <location>
        <begin position="46"/>
        <end position="62"/>
    </location>
</feature>
<comment type="caution">
    <text evidence="2">The sequence shown here is derived from an EMBL/GenBank/DDBJ whole genome shotgun (WGS) entry which is preliminary data.</text>
</comment>
<sequence>MDDKFPEKVAKESILAFVRGFFNELGAILVRVLFPFNVILGLGGKFLVSVTTVIAGFSALFVDAPDSNDDPGGFAALFVDAPDSNNDPDSNIGDI</sequence>
<keyword evidence="1" id="KW-1133">Transmembrane helix</keyword>
<evidence type="ECO:0000313" key="2">
    <source>
        <dbReference type="EMBL" id="CAC5341894.1"/>
    </source>
</evidence>
<dbReference type="Proteomes" id="UP000196521">
    <property type="component" value="Unassembled WGS sequence"/>
</dbReference>
<protein>
    <submittedName>
        <fullName evidence="2">Uncharacterized protein</fullName>
    </submittedName>
</protein>
<accession>A0A6J7ZJ56</accession>
<feature type="transmembrane region" description="Helical" evidence="1">
    <location>
        <begin position="14"/>
        <end position="34"/>
    </location>
</feature>
<evidence type="ECO:0000256" key="1">
    <source>
        <dbReference type="SAM" id="Phobius"/>
    </source>
</evidence>
<keyword evidence="1" id="KW-0472">Membrane</keyword>
<keyword evidence="3" id="KW-1185">Reference proteome</keyword>